<name>A0A2H1X1U7_SPOFR</name>
<accession>A0A2H1X1U7</accession>
<dbReference type="EMBL" id="ODYU01012728">
    <property type="protein sequence ID" value="SOQ59176.1"/>
    <property type="molecule type" value="Genomic_DNA"/>
</dbReference>
<evidence type="ECO:0000313" key="1">
    <source>
        <dbReference type="EMBL" id="SOQ59176.1"/>
    </source>
</evidence>
<sequence>MKEGLRGPFFEGGKSSNDFYRFGRGERVCQTLTDLNHLVPTPAFRAGAPLCWALLWWSDGALRRERNTTHAFAAAHGQMKHQRHKCVAGLLGIRKIRKGGNWASGNLTHTTEHNASVVSRRFSVWLWYHCVRAGPLVRKHGSPILKSHNFQIPYDGIKR</sequence>
<reference evidence="1" key="1">
    <citation type="submission" date="2016-07" db="EMBL/GenBank/DDBJ databases">
        <authorList>
            <person name="Bretaudeau A."/>
        </authorList>
    </citation>
    <scope>NUCLEOTIDE SEQUENCE</scope>
    <source>
        <strain evidence="1">Rice</strain>
        <tissue evidence="1">Whole body</tissue>
    </source>
</reference>
<organism evidence="1">
    <name type="scientific">Spodoptera frugiperda</name>
    <name type="common">Fall armyworm</name>
    <dbReference type="NCBI Taxonomy" id="7108"/>
    <lineage>
        <taxon>Eukaryota</taxon>
        <taxon>Metazoa</taxon>
        <taxon>Ecdysozoa</taxon>
        <taxon>Arthropoda</taxon>
        <taxon>Hexapoda</taxon>
        <taxon>Insecta</taxon>
        <taxon>Pterygota</taxon>
        <taxon>Neoptera</taxon>
        <taxon>Endopterygota</taxon>
        <taxon>Lepidoptera</taxon>
        <taxon>Glossata</taxon>
        <taxon>Ditrysia</taxon>
        <taxon>Noctuoidea</taxon>
        <taxon>Noctuidae</taxon>
        <taxon>Amphipyrinae</taxon>
        <taxon>Spodoptera</taxon>
    </lineage>
</organism>
<proteinExistence type="predicted"/>
<protein>
    <submittedName>
        <fullName evidence="1">SFRICE_026112</fullName>
    </submittedName>
</protein>
<dbReference type="AlphaFoldDB" id="A0A2H1X1U7"/>
<gene>
    <name evidence="1" type="ORF">SFRICE_026112</name>
</gene>